<keyword evidence="5 10" id="KW-1133">Transmembrane helix</keyword>
<evidence type="ECO:0000256" key="3">
    <source>
        <dbReference type="ARBA" id="ARBA00022448"/>
    </source>
</evidence>
<gene>
    <name evidence="11" type="ORF">XNOV1_A006469</name>
</gene>
<evidence type="ECO:0000256" key="6">
    <source>
        <dbReference type="ARBA" id="ARBA00023065"/>
    </source>
</evidence>
<dbReference type="EMBL" id="OY660871">
    <property type="protein sequence ID" value="CAJ1061897.1"/>
    <property type="molecule type" value="Genomic_DNA"/>
</dbReference>
<dbReference type="Proteomes" id="UP001178508">
    <property type="component" value="Chromosome 8"/>
</dbReference>
<reference evidence="11" key="1">
    <citation type="submission" date="2023-08" db="EMBL/GenBank/DDBJ databases">
        <authorList>
            <person name="Alioto T."/>
            <person name="Alioto T."/>
            <person name="Gomez Garrido J."/>
        </authorList>
    </citation>
    <scope>NUCLEOTIDE SEQUENCE</scope>
</reference>
<keyword evidence="7 10" id="KW-0472">Membrane</keyword>
<accession>A0AAV1FKA7</accession>
<comment type="similarity">
    <text evidence="2">Belongs to the CALHM family.</text>
</comment>
<keyword evidence="12" id="KW-1185">Reference proteome</keyword>
<dbReference type="GO" id="GO:1904669">
    <property type="term" value="P:ATP export"/>
    <property type="evidence" value="ECO:0007669"/>
    <property type="project" value="UniProtKB-ARBA"/>
</dbReference>
<evidence type="ECO:0000256" key="8">
    <source>
        <dbReference type="ARBA" id="ARBA00023303"/>
    </source>
</evidence>
<dbReference type="InterPro" id="IPR029569">
    <property type="entry name" value="CALHM"/>
</dbReference>
<evidence type="ECO:0000256" key="9">
    <source>
        <dbReference type="SAM" id="MobiDB-lite"/>
    </source>
</evidence>
<evidence type="ECO:0000256" key="7">
    <source>
        <dbReference type="ARBA" id="ARBA00023136"/>
    </source>
</evidence>
<dbReference type="AlphaFoldDB" id="A0AAV1FKA7"/>
<dbReference type="PANTHER" id="PTHR32261:SF4">
    <property type="entry name" value="CALCIUM HOMEOSTASIS MODULATOR PROTEIN 6"/>
    <property type="match status" value="1"/>
</dbReference>
<sequence length="495" mass="54126">MEGQYYEPNEGHYLNNTCKTFCKCYKGAMVCEYKPCKATEKCMVVKGVRGCYEEGDSNSNQSGGQSGNSDSNQSGGKSGNSDSNESGEQSGNSTSNSSGGKSGNSNSNQSGGQSGNSTSSSSGGQSGKSDSNQSGGKSGNSDSNSSGGQSGKSDSNQSGQSGESNSKEVVMDKFRRIQNIANQQDNFRVVALLTAGGQQLFTLMVFECPCNKELNFMYGMVSMLVPALTLLLLGYILSKKTWKLMTGMCRRRERPCAWRRVVAAGAVLFQISTTALVAPFTWVAVALLNGNYVECAVTGTNSSSFHRHLCGETPYTEQCTKELFMFPCGEGSGVPKVYRDQVMLTLKAHSQILGWFLIASTILFNLLLTCLGRCFSPISYLQLRFWRAYAEKENSKMDSYTVEHAKQLAERNVASFFTMMPPENMQTPSNRDWEKISSLYTFSSRKQYYSTLHRHIESWQEDKSGMMRMASVKSLNSAVVSPTVLSFVDDGNITL</sequence>
<evidence type="ECO:0000256" key="5">
    <source>
        <dbReference type="ARBA" id="ARBA00022989"/>
    </source>
</evidence>
<evidence type="ECO:0000313" key="12">
    <source>
        <dbReference type="Proteomes" id="UP001178508"/>
    </source>
</evidence>
<keyword evidence="6" id="KW-0406">Ion transport</keyword>
<evidence type="ECO:0000313" key="11">
    <source>
        <dbReference type="EMBL" id="CAJ1061897.1"/>
    </source>
</evidence>
<evidence type="ECO:0000256" key="2">
    <source>
        <dbReference type="ARBA" id="ARBA00008497"/>
    </source>
</evidence>
<comment type="subcellular location">
    <subcellularLocation>
        <location evidence="1">Membrane</location>
        <topology evidence="1">Multi-pass membrane protein</topology>
    </subcellularLocation>
</comment>
<feature type="transmembrane region" description="Helical" evidence="10">
    <location>
        <begin position="352"/>
        <end position="375"/>
    </location>
</feature>
<feature type="compositionally biased region" description="Low complexity" evidence="9">
    <location>
        <begin position="57"/>
        <end position="164"/>
    </location>
</feature>
<keyword evidence="8" id="KW-0407">Ion channel</keyword>
<dbReference type="Pfam" id="PF14798">
    <property type="entry name" value="Ca_hom_mod"/>
    <property type="match status" value="1"/>
</dbReference>
<keyword evidence="4 10" id="KW-0812">Transmembrane</keyword>
<dbReference type="GO" id="GO:0005886">
    <property type="term" value="C:plasma membrane"/>
    <property type="evidence" value="ECO:0007669"/>
    <property type="project" value="TreeGrafter"/>
</dbReference>
<feature type="region of interest" description="Disordered" evidence="9">
    <location>
        <begin position="54"/>
        <end position="167"/>
    </location>
</feature>
<dbReference type="GO" id="GO:0005261">
    <property type="term" value="F:monoatomic cation channel activity"/>
    <property type="evidence" value="ECO:0007669"/>
    <property type="project" value="TreeGrafter"/>
</dbReference>
<name>A0AAV1FKA7_XYRNO</name>
<feature type="transmembrane region" description="Helical" evidence="10">
    <location>
        <begin position="216"/>
        <end position="237"/>
    </location>
</feature>
<evidence type="ECO:0000256" key="1">
    <source>
        <dbReference type="ARBA" id="ARBA00004141"/>
    </source>
</evidence>
<proteinExistence type="inferred from homology"/>
<dbReference type="PANTHER" id="PTHR32261">
    <property type="entry name" value="CALCIUM HOMEOSTASIS MODULATOR PROTEIN"/>
    <property type="match status" value="1"/>
</dbReference>
<evidence type="ECO:0000256" key="10">
    <source>
        <dbReference type="SAM" id="Phobius"/>
    </source>
</evidence>
<protein>
    <submittedName>
        <fullName evidence="11">Calcium homeostasis modulator protein 6</fullName>
    </submittedName>
</protein>
<evidence type="ECO:0000256" key="4">
    <source>
        <dbReference type="ARBA" id="ARBA00022692"/>
    </source>
</evidence>
<feature type="transmembrane region" description="Helical" evidence="10">
    <location>
        <begin position="258"/>
        <end position="282"/>
    </location>
</feature>
<keyword evidence="3" id="KW-0813">Transport</keyword>
<organism evidence="11 12">
    <name type="scientific">Xyrichtys novacula</name>
    <name type="common">Pearly razorfish</name>
    <name type="synonym">Hemipteronotus novacula</name>
    <dbReference type="NCBI Taxonomy" id="13765"/>
    <lineage>
        <taxon>Eukaryota</taxon>
        <taxon>Metazoa</taxon>
        <taxon>Chordata</taxon>
        <taxon>Craniata</taxon>
        <taxon>Vertebrata</taxon>
        <taxon>Euteleostomi</taxon>
        <taxon>Actinopterygii</taxon>
        <taxon>Neopterygii</taxon>
        <taxon>Teleostei</taxon>
        <taxon>Neoteleostei</taxon>
        <taxon>Acanthomorphata</taxon>
        <taxon>Eupercaria</taxon>
        <taxon>Labriformes</taxon>
        <taxon>Labridae</taxon>
        <taxon>Xyrichtys</taxon>
    </lineage>
</organism>